<comment type="catalytic activity">
    <reaction evidence="11">
        <text>L-seryl-[protein] + ATP = O-phospho-L-seryl-[protein] + ADP + H(+)</text>
        <dbReference type="Rhea" id="RHEA:17989"/>
        <dbReference type="Rhea" id="RHEA-COMP:9863"/>
        <dbReference type="Rhea" id="RHEA-COMP:11604"/>
        <dbReference type="ChEBI" id="CHEBI:15378"/>
        <dbReference type="ChEBI" id="CHEBI:29999"/>
        <dbReference type="ChEBI" id="CHEBI:30616"/>
        <dbReference type="ChEBI" id="CHEBI:83421"/>
        <dbReference type="ChEBI" id="CHEBI:456216"/>
        <dbReference type="EC" id="2.7.11.1"/>
    </reaction>
</comment>
<evidence type="ECO:0000256" key="9">
    <source>
        <dbReference type="ARBA" id="ARBA00022842"/>
    </source>
</evidence>
<feature type="site" description="ATP" evidence="11">
    <location>
        <position position="36"/>
    </location>
</feature>
<keyword evidence="3 11" id="KW-0597">Phosphoprotein</keyword>
<proteinExistence type="inferred from homology"/>
<evidence type="ECO:0000256" key="6">
    <source>
        <dbReference type="ARBA" id="ARBA00022741"/>
    </source>
</evidence>
<feature type="active site" evidence="11">
    <location>
        <position position="219"/>
    </location>
</feature>
<feature type="active site" description="Proton acceptor" evidence="11">
    <location>
        <position position="202"/>
    </location>
</feature>
<comment type="cofactor">
    <cofactor evidence="11">
        <name>Mg(2+)</name>
        <dbReference type="ChEBI" id="CHEBI:18420"/>
    </cofactor>
</comment>
<keyword evidence="5 11" id="KW-0479">Metal-binding</keyword>
<evidence type="ECO:0000256" key="5">
    <source>
        <dbReference type="ARBA" id="ARBA00022723"/>
    </source>
</evidence>
<evidence type="ECO:0000313" key="14">
    <source>
        <dbReference type="Proteomes" id="UP000640333"/>
    </source>
</evidence>
<reference evidence="13" key="1">
    <citation type="submission" date="2020-10" db="EMBL/GenBank/DDBJ databases">
        <title>Bacterium isolated from coastal waters sediment.</title>
        <authorList>
            <person name="Chen R.-J."/>
            <person name="Lu D.-C."/>
            <person name="Zhu K.-L."/>
            <person name="Du Z.-J."/>
        </authorList>
    </citation>
    <scope>NUCLEOTIDE SEQUENCE</scope>
    <source>
        <strain evidence="13">N1Y112</strain>
    </source>
</reference>
<name>A0A8J7FUG5_9GAMM</name>
<evidence type="ECO:0000259" key="12">
    <source>
        <dbReference type="Pfam" id="PF01636"/>
    </source>
</evidence>
<comment type="subcellular location">
    <subcellularLocation>
        <location evidence="11">Cytoplasm</location>
    </subcellularLocation>
</comment>
<sequence length="327" mass="37849">MSLNPHPFETLTPSFILDAVESHGYWSDGRSFPLNSYENRVYQVGIEGSEPLIAKFYRPGRWTEEQILEEHELCFDLVEQELPVVAPMIKDGVSLFHSGDFRFALYPRKGGHAPELDNPDNLFVLGRLLGRMHLVGAVKPFEHRPQVDVQSYGHESVAFISEHFIPAELKLSYDSLTRDILQLIEEIVARVGDVRQIRVHGDCHGGNMLWRDDAPHFVDFDDSRMAPAIQDIWMLLSGGRSEQLAQISEIIEGYNEFNDFQLKELQLVEVMRTLRMLHYSAWLARRWEDPAFPHSFTWFNTVRYWSEHILELREQFAALQEPGLTLV</sequence>
<keyword evidence="14" id="KW-1185">Reference proteome</keyword>
<evidence type="ECO:0000256" key="1">
    <source>
        <dbReference type="ARBA" id="ARBA00022490"/>
    </source>
</evidence>
<feature type="binding site" evidence="11">
    <location>
        <position position="207"/>
    </location>
    <ligand>
        <name>Mg(2+)</name>
        <dbReference type="ChEBI" id="CHEBI:18420"/>
    </ligand>
</feature>
<comment type="catalytic activity">
    <reaction evidence="11">
        <text>L-threonyl-[protein] + ATP = O-phospho-L-threonyl-[protein] + ADP + H(+)</text>
        <dbReference type="Rhea" id="RHEA:46608"/>
        <dbReference type="Rhea" id="RHEA-COMP:11060"/>
        <dbReference type="Rhea" id="RHEA-COMP:11605"/>
        <dbReference type="ChEBI" id="CHEBI:15378"/>
        <dbReference type="ChEBI" id="CHEBI:30013"/>
        <dbReference type="ChEBI" id="CHEBI:30616"/>
        <dbReference type="ChEBI" id="CHEBI:61977"/>
        <dbReference type="ChEBI" id="CHEBI:456216"/>
        <dbReference type="EC" id="2.7.11.1"/>
    </reaction>
</comment>
<organism evidence="13 14">
    <name type="scientific">Pontibacterium sinense</name>
    <dbReference type="NCBI Taxonomy" id="2781979"/>
    <lineage>
        <taxon>Bacteria</taxon>
        <taxon>Pseudomonadati</taxon>
        <taxon>Pseudomonadota</taxon>
        <taxon>Gammaproteobacteria</taxon>
        <taxon>Oceanospirillales</taxon>
        <taxon>Oceanospirillaceae</taxon>
        <taxon>Pontibacterium</taxon>
    </lineage>
</organism>
<evidence type="ECO:0000256" key="7">
    <source>
        <dbReference type="ARBA" id="ARBA00022777"/>
    </source>
</evidence>
<keyword evidence="8 11" id="KW-0067">ATP-binding</keyword>
<keyword evidence="9 11" id="KW-0460">Magnesium</keyword>
<keyword evidence="4 11" id="KW-0808">Transferase</keyword>
<comment type="similarity">
    <text evidence="11">Belongs to the SrkA/RdoA protein kinase family.</text>
</comment>
<dbReference type="EC" id="2.7.11.1" evidence="11"/>
<dbReference type="HAMAP" id="MF_01497">
    <property type="entry name" value="SrkA_kinase"/>
    <property type="match status" value="1"/>
</dbReference>
<dbReference type="PANTHER" id="PTHR39573">
    <property type="entry name" value="STRESS RESPONSE KINASE A"/>
    <property type="match status" value="1"/>
</dbReference>
<gene>
    <name evidence="11" type="primary">srkA</name>
    <name evidence="13" type="ORF">IOQ59_09845</name>
</gene>
<dbReference type="Pfam" id="PF01636">
    <property type="entry name" value="APH"/>
    <property type="match status" value="1"/>
</dbReference>
<dbReference type="GO" id="GO:0005524">
    <property type="term" value="F:ATP binding"/>
    <property type="evidence" value="ECO:0007669"/>
    <property type="project" value="UniProtKB-UniRule"/>
</dbReference>
<dbReference type="InterPro" id="IPR011009">
    <property type="entry name" value="Kinase-like_dom_sf"/>
</dbReference>
<keyword evidence="7 11" id="KW-0418">Kinase</keyword>
<comment type="subunit">
    <text evidence="11">Monomer.</text>
</comment>
<evidence type="ECO:0000256" key="10">
    <source>
        <dbReference type="ARBA" id="ARBA00023016"/>
    </source>
</evidence>
<evidence type="ECO:0000313" key="13">
    <source>
        <dbReference type="EMBL" id="MBE9397560.1"/>
    </source>
</evidence>
<keyword evidence="10 11" id="KW-0346">Stress response</keyword>
<feature type="domain" description="Aminoglycoside phosphotransferase" evidence="12">
    <location>
        <begin position="36"/>
        <end position="258"/>
    </location>
</feature>
<dbReference type="AlphaFoldDB" id="A0A8J7FUG5"/>
<keyword evidence="2 11" id="KW-0723">Serine/threonine-protein kinase</keyword>
<evidence type="ECO:0000256" key="3">
    <source>
        <dbReference type="ARBA" id="ARBA00022553"/>
    </source>
</evidence>
<dbReference type="GO" id="GO:0000287">
    <property type="term" value="F:magnesium ion binding"/>
    <property type="evidence" value="ECO:0007669"/>
    <property type="project" value="UniProtKB-UniRule"/>
</dbReference>
<dbReference type="Gene3D" id="3.30.200.70">
    <property type="match status" value="1"/>
</dbReference>
<dbReference type="Gene3D" id="1.20.1270.170">
    <property type="match status" value="1"/>
</dbReference>
<comment type="caution">
    <text evidence="13">The sequence shown here is derived from an EMBL/GenBank/DDBJ whole genome shotgun (WGS) entry which is preliminary data.</text>
</comment>
<evidence type="ECO:0000256" key="4">
    <source>
        <dbReference type="ARBA" id="ARBA00022679"/>
    </source>
</evidence>
<keyword evidence="6 11" id="KW-0547">Nucleotide-binding</keyword>
<dbReference type="InterPro" id="IPR002575">
    <property type="entry name" value="Aminoglycoside_PTrfase"/>
</dbReference>
<protein>
    <recommendedName>
        <fullName evidence="11">Stress response kinase A</fullName>
        <ecNumber evidence="11">2.7.11.1</ecNumber>
    </recommendedName>
    <alternativeName>
        <fullName evidence="11">Serine/threonine-protein kinase SrkA</fullName>
    </alternativeName>
</protein>
<dbReference type="NCBIfam" id="NF008738">
    <property type="entry name" value="PRK11768.1"/>
    <property type="match status" value="1"/>
</dbReference>
<keyword evidence="1 11" id="KW-0963">Cytoplasm</keyword>
<feature type="binding site" evidence="11">
    <location>
        <position position="219"/>
    </location>
    <ligand>
        <name>Mg(2+)</name>
        <dbReference type="ChEBI" id="CHEBI:18420"/>
    </ligand>
</feature>
<dbReference type="RefSeq" id="WP_193953112.1">
    <property type="nucleotide sequence ID" value="NZ_JADEYS010000008.1"/>
</dbReference>
<dbReference type="PANTHER" id="PTHR39573:SF1">
    <property type="entry name" value="STRESS RESPONSE KINASE A"/>
    <property type="match status" value="1"/>
</dbReference>
<dbReference type="Gene3D" id="1.10.510.10">
    <property type="entry name" value="Transferase(Phosphotransferase) domain 1"/>
    <property type="match status" value="1"/>
</dbReference>
<evidence type="ECO:0000256" key="2">
    <source>
        <dbReference type="ARBA" id="ARBA00022527"/>
    </source>
</evidence>
<dbReference type="SUPFAM" id="SSF56112">
    <property type="entry name" value="Protein kinase-like (PK-like)"/>
    <property type="match status" value="1"/>
</dbReference>
<evidence type="ECO:0000256" key="11">
    <source>
        <dbReference type="HAMAP-Rule" id="MF_01497"/>
    </source>
</evidence>
<comment type="function">
    <text evidence="11">A protein kinase that phosphorylates Ser and Thr residues. Probably acts to suppress the effects of stress linked to accumulation of reactive oxygen species. Probably involved in the extracytoplasmic stress response.</text>
</comment>
<dbReference type="GO" id="GO:0005737">
    <property type="term" value="C:cytoplasm"/>
    <property type="evidence" value="ECO:0007669"/>
    <property type="project" value="UniProtKB-SubCell"/>
</dbReference>
<dbReference type="EMBL" id="JADEYS010000008">
    <property type="protein sequence ID" value="MBE9397560.1"/>
    <property type="molecule type" value="Genomic_DNA"/>
</dbReference>
<accession>A0A8J7FUG5</accession>
<dbReference type="GO" id="GO:0004674">
    <property type="term" value="F:protein serine/threonine kinase activity"/>
    <property type="evidence" value="ECO:0007669"/>
    <property type="project" value="UniProtKB-UniRule"/>
</dbReference>
<dbReference type="InterPro" id="IPR032882">
    <property type="entry name" value="SrkA/RdoA"/>
</dbReference>
<dbReference type="Proteomes" id="UP000640333">
    <property type="component" value="Unassembled WGS sequence"/>
</dbReference>
<evidence type="ECO:0000256" key="8">
    <source>
        <dbReference type="ARBA" id="ARBA00022840"/>
    </source>
</evidence>